<name>A0A1R2B3X0_9CILI</name>
<keyword evidence="3" id="KW-1185">Reference proteome</keyword>
<accession>A0A1R2B3X0</accession>
<protein>
    <submittedName>
        <fullName evidence="2">Uncharacterized protein</fullName>
    </submittedName>
</protein>
<organism evidence="2 3">
    <name type="scientific">Stentor coeruleus</name>
    <dbReference type="NCBI Taxonomy" id="5963"/>
    <lineage>
        <taxon>Eukaryota</taxon>
        <taxon>Sar</taxon>
        <taxon>Alveolata</taxon>
        <taxon>Ciliophora</taxon>
        <taxon>Postciliodesmatophora</taxon>
        <taxon>Heterotrichea</taxon>
        <taxon>Heterotrichida</taxon>
        <taxon>Stentoridae</taxon>
        <taxon>Stentor</taxon>
    </lineage>
</organism>
<feature type="signal peptide" evidence="1">
    <location>
        <begin position="1"/>
        <end position="16"/>
    </location>
</feature>
<reference evidence="2 3" key="1">
    <citation type="submission" date="2016-11" db="EMBL/GenBank/DDBJ databases">
        <title>The macronuclear genome of Stentor coeruleus: a giant cell with tiny introns.</title>
        <authorList>
            <person name="Slabodnick M."/>
            <person name="Ruby J.G."/>
            <person name="Reiff S.B."/>
            <person name="Swart E.C."/>
            <person name="Gosai S."/>
            <person name="Prabakaran S."/>
            <person name="Witkowska E."/>
            <person name="Larue G.E."/>
            <person name="Fisher S."/>
            <person name="Freeman R.M."/>
            <person name="Gunawardena J."/>
            <person name="Chu W."/>
            <person name="Stover N.A."/>
            <person name="Gregory B.D."/>
            <person name="Nowacki M."/>
            <person name="Derisi J."/>
            <person name="Roy S.W."/>
            <person name="Marshall W.F."/>
            <person name="Sood P."/>
        </authorList>
    </citation>
    <scope>NUCLEOTIDE SEQUENCE [LARGE SCALE GENOMIC DNA]</scope>
    <source>
        <strain evidence="2">WM001</strain>
    </source>
</reference>
<proteinExistence type="predicted"/>
<dbReference type="EMBL" id="MPUH01000983">
    <property type="protein sequence ID" value="OMJ71503.1"/>
    <property type="molecule type" value="Genomic_DNA"/>
</dbReference>
<dbReference type="PROSITE" id="PS51257">
    <property type="entry name" value="PROKAR_LIPOPROTEIN"/>
    <property type="match status" value="1"/>
</dbReference>
<dbReference type="OrthoDB" id="326101at2759"/>
<sequence length="306" mass="34470">MRLTLIFIAILGFSSSCEIGDFYMGLIEGFEVDPNIYGNCGTNLELLGNQFGSVITSLDSYLEQAPGALTSLIQNIQSFLQTYDSIPSECDFTDFKNALLQFTTPEGQNAIFQNYVHNMGQINSLSLNVETCGLDYKLCGSSVGSILKLLTGANLQIELKNTLEDNNNSQFDFLQGFLGAYAGQYAKTPLCKGNVLRLMPSFDGLFKDIASGKGLHDYLMLLVEKAVLKTCWRTDWKKEWNPIKIIEFLNIAFHIKAWKLSYFMNTEAMNNYIHQISHCSENYFNCGQAIPAILELNKVWIHYDKE</sequence>
<evidence type="ECO:0000313" key="2">
    <source>
        <dbReference type="EMBL" id="OMJ71503.1"/>
    </source>
</evidence>
<dbReference type="AlphaFoldDB" id="A0A1R2B3X0"/>
<keyword evidence="1" id="KW-0732">Signal</keyword>
<dbReference type="Proteomes" id="UP000187209">
    <property type="component" value="Unassembled WGS sequence"/>
</dbReference>
<evidence type="ECO:0000313" key="3">
    <source>
        <dbReference type="Proteomes" id="UP000187209"/>
    </source>
</evidence>
<feature type="chain" id="PRO_5012277580" evidence="1">
    <location>
        <begin position="17"/>
        <end position="306"/>
    </location>
</feature>
<comment type="caution">
    <text evidence="2">The sequence shown here is derived from an EMBL/GenBank/DDBJ whole genome shotgun (WGS) entry which is preliminary data.</text>
</comment>
<gene>
    <name evidence="2" type="ORF">SteCoe_30255</name>
</gene>
<evidence type="ECO:0000256" key="1">
    <source>
        <dbReference type="SAM" id="SignalP"/>
    </source>
</evidence>